<protein>
    <submittedName>
        <fullName evidence="2">Uncharacterized protein</fullName>
    </submittedName>
</protein>
<reference evidence="2" key="1">
    <citation type="submission" date="2014-12" db="EMBL/GenBank/DDBJ databases">
        <title>Insight into the proteome of Arion vulgaris.</title>
        <authorList>
            <person name="Aradska J."/>
            <person name="Bulat T."/>
            <person name="Smidak R."/>
            <person name="Sarate P."/>
            <person name="Gangsoo J."/>
            <person name="Sialana F."/>
            <person name="Bilban M."/>
            <person name="Lubec G."/>
        </authorList>
    </citation>
    <scope>NUCLEOTIDE SEQUENCE</scope>
    <source>
        <tissue evidence="2">Skin</tissue>
    </source>
</reference>
<feature type="region of interest" description="Disordered" evidence="1">
    <location>
        <begin position="67"/>
        <end position="101"/>
    </location>
</feature>
<evidence type="ECO:0000256" key="1">
    <source>
        <dbReference type="SAM" id="MobiDB-lite"/>
    </source>
</evidence>
<organism evidence="2">
    <name type="scientific">Arion vulgaris</name>
    <dbReference type="NCBI Taxonomy" id="1028688"/>
    <lineage>
        <taxon>Eukaryota</taxon>
        <taxon>Metazoa</taxon>
        <taxon>Spiralia</taxon>
        <taxon>Lophotrochozoa</taxon>
        <taxon>Mollusca</taxon>
        <taxon>Gastropoda</taxon>
        <taxon>Heterobranchia</taxon>
        <taxon>Euthyneura</taxon>
        <taxon>Panpulmonata</taxon>
        <taxon>Eupulmonata</taxon>
        <taxon>Stylommatophora</taxon>
        <taxon>Helicina</taxon>
        <taxon>Arionoidea</taxon>
        <taxon>Arionidae</taxon>
        <taxon>Arion</taxon>
    </lineage>
</organism>
<dbReference type="AlphaFoldDB" id="A0A0B6YSA3"/>
<sequence length="101" mass="10928">MIPANYVTVLGKRKGTKNNTSPAQPPVLVQSDSSLSLVQESQFLPPSSSRQMTLVPEDDLESVFDANSSSSMQSATHGLSNIQQNSSHQEAIDILNEAERN</sequence>
<proteinExistence type="predicted"/>
<feature type="compositionally biased region" description="Polar residues" evidence="1">
    <location>
        <begin position="67"/>
        <end position="89"/>
    </location>
</feature>
<accession>A0A0B6YSA3</accession>
<evidence type="ECO:0000313" key="2">
    <source>
        <dbReference type="EMBL" id="CEK59144.1"/>
    </source>
</evidence>
<gene>
    <name evidence="2" type="primary">ORF35309</name>
</gene>
<dbReference type="EMBL" id="HACG01012279">
    <property type="protein sequence ID" value="CEK59144.1"/>
    <property type="molecule type" value="Transcribed_RNA"/>
</dbReference>
<name>A0A0B6YSA3_9EUPU</name>